<dbReference type="OrthoDB" id="5195827at2"/>
<name>A0A1I4JXD7_9ACTN</name>
<sequence length="203" mass="21099">MTTTRRILVTLGLTLAVILTAGLPAQAAFTAKATLPQTAVSTLTVAPVSNLAVTASCTLVTRTDTTTTVTDAAGTVLSRSTTSSYSYAPTDTVVTEGPLDRGTTSYPNADGTTTTVTKADHRYTTFSVEASWTGSPTRGVIGYEIVAILRGQPNLSFGLQAGTSASVSDIPSSYLSAEPRVTVRTHTSYGWTEQAKPQGPITC</sequence>
<dbReference type="InParanoid" id="A0A1I4JXD7"/>
<evidence type="ECO:0000313" key="2">
    <source>
        <dbReference type="EMBL" id="SFL71114.1"/>
    </source>
</evidence>
<evidence type="ECO:0000256" key="1">
    <source>
        <dbReference type="SAM" id="SignalP"/>
    </source>
</evidence>
<dbReference type="EMBL" id="FOSW01000016">
    <property type="protein sequence ID" value="SFL71114.1"/>
    <property type="molecule type" value="Genomic_DNA"/>
</dbReference>
<accession>A0A1I4JXD7</accession>
<dbReference type="RefSeq" id="WP_091328883.1">
    <property type="nucleotide sequence ID" value="NZ_FOSW01000016.1"/>
</dbReference>
<organism evidence="2 3">
    <name type="scientific">Geodermatophilus ruber</name>
    <dbReference type="NCBI Taxonomy" id="504800"/>
    <lineage>
        <taxon>Bacteria</taxon>
        <taxon>Bacillati</taxon>
        <taxon>Actinomycetota</taxon>
        <taxon>Actinomycetes</taxon>
        <taxon>Geodermatophilales</taxon>
        <taxon>Geodermatophilaceae</taxon>
        <taxon>Geodermatophilus</taxon>
    </lineage>
</organism>
<evidence type="ECO:0000313" key="3">
    <source>
        <dbReference type="Proteomes" id="UP000199152"/>
    </source>
</evidence>
<dbReference type="AlphaFoldDB" id="A0A1I4JXD7"/>
<dbReference type="Proteomes" id="UP000199152">
    <property type="component" value="Unassembled WGS sequence"/>
</dbReference>
<protein>
    <submittedName>
        <fullName evidence="2">Uncharacterized protein</fullName>
    </submittedName>
</protein>
<feature type="chain" id="PRO_5011653176" evidence="1">
    <location>
        <begin position="28"/>
        <end position="203"/>
    </location>
</feature>
<reference evidence="2 3" key="1">
    <citation type="submission" date="2016-10" db="EMBL/GenBank/DDBJ databases">
        <authorList>
            <person name="de Groot N.N."/>
        </authorList>
    </citation>
    <scope>NUCLEOTIDE SEQUENCE [LARGE SCALE GENOMIC DNA]</scope>
    <source>
        <strain evidence="2 3">DSM 45317</strain>
    </source>
</reference>
<keyword evidence="3" id="KW-1185">Reference proteome</keyword>
<gene>
    <name evidence="2" type="ORF">SAMN04488085_1162</name>
</gene>
<keyword evidence="1" id="KW-0732">Signal</keyword>
<dbReference type="STRING" id="504800.SAMN04488085_1162"/>
<proteinExistence type="predicted"/>
<feature type="signal peptide" evidence="1">
    <location>
        <begin position="1"/>
        <end position="27"/>
    </location>
</feature>